<dbReference type="Pfam" id="PF00801">
    <property type="entry name" value="PKD"/>
    <property type="match status" value="1"/>
</dbReference>
<proteinExistence type="predicted"/>
<dbReference type="PROSITE" id="PS50093">
    <property type="entry name" value="PKD"/>
    <property type="match status" value="1"/>
</dbReference>
<protein>
    <submittedName>
        <fullName evidence="6">Uncharacterized protein</fullName>
    </submittedName>
</protein>
<dbReference type="InterPro" id="IPR050488">
    <property type="entry name" value="Ig_Fc_receptor"/>
</dbReference>
<evidence type="ECO:0000256" key="3">
    <source>
        <dbReference type="SAM" id="SignalP"/>
    </source>
</evidence>
<dbReference type="InterPro" id="IPR013783">
    <property type="entry name" value="Ig-like_fold"/>
</dbReference>
<evidence type="ECO:0000313" key="7">
    <source>
        <dbReference type="Proteomes" id="UP001348817"/>
    </source>
</evidence>
<dbReference type="SUPFAM" id="SSF49299">
    <property type="entry name" value="PKD domain"/>
    <property type="match status" value="1"/>
</dbReference>
<feature type="domain" description="Ig-like" evidence="5">
    <location>
        <begin position="3262"/>
        <end position="3343"/>
    </location>
</feature>
<feature type="domain" description="PKD" evidence="4">
    <location>
        <begin position="2556"/>
        <end position="2591"/>
    </location>
</feature>
<dbReference type="PANTHER" id="PTHR11481">
    <property type="entry name" value="IMMUNOGLOBULIN FC RECEPTOR"/>
    <property type="match status" value="1"/>
</dbReference>
<dbReference type="InterPro" id="IPR035986">
    <property type="entry name" value="PKD_dom_sf"/>
</dbReference>
<evidence type="ECO:0000259" key="4">
    <source>
        <dbReference type="PROSITE" id="PS50093"/>
    </source>
</evidence>
<feature type="domain" description="Ig-like" evidence="5">
    <location>
        <begin position="3623"/>
        <end position="3715"/>
    </location>
</feature>
<feature type="signal peptide" evidence="3">
    <location>
        <begin position="1"/>
        <end position="36"/>
    </location>
</feature>
<dbReference type="Gene3D" id="2.60.40.10">
    <property type="entry name" value="Immunoglobulins"/>
    <property type="match status" value="3"/>
</dbReference>
<evidence type="ECO:0000256" key="1">
    <source>
        <dbReference type="ARBA" id="ARBA00022729"/>
    </source>
</evidence>
<dbReference type="GO" id="GO:0009897">
    <property type="term" value="C:external side of plasma membrane"/>
    <property type="evidence" value="ECO:0007669"/>
    <property type="project" value="TreeGrafter"/>
</dbReference>
<dbReference type="SUPFAM" id="SSF49785">
    <property type="entry name" value="Galactose-binding domain-like"/>
    <property type="match status" value="1"/>
</dbReference>
<geneLocation type="plasmid" evidence="6 7">
    <name>pFA7</name>
</geneLocation>
<keyword evidence="2" id="KW-1015">Disulfide bond</keyword>
<sequence length="3719" mass="402620">MTDGTIQFRIMSIKFNFFFRACFVAQMIFLSGMAFGQDSGGDESPGHNKITDNIIRVTTNSVICDDKDYEIEGSHPSGGAGSGYGYNWTIKVLDKNNKEIVIPNNADITLNERGLKLTAKYLEAYRNYSSGNSSLIILGITRTVASQGVSGVSNMVTVTIVRKLTPGSLSAPSGTLCANMDDITIGSEQDAEGGSGDIIYQWESRADGQTDWQEISKAENVSLTLPNPVAGTTFYRRVASNDFENGCLQEEATDPVELNITPALIAGQIVASGGGTSTGLCSGELPETLIGNKTEASGGSGTISYTWERQKGNEAPVEIEGATGASYTPSEAFAEPQTVTYTFTRIAKNDCGTVRSSPVTIEVTPAVIAGKVMFDQDNSTEIEICQGIPVGKIVPKPESPASGGITTPTYQWESAPLGSSDWQEMPGMNLAEVEIGPLYESTIFRRTVTGYCGGNWKTVGGDPITVNVRPRPVAGEIGDDQTVCANSNPAILTNKTAASDGYGNLTYRWQKFGDGEWKDIASSATENYDPGAVTEMSRFRRAVQDECGVSAYTDAVRIDIAPEPTGGKISGPEEICHSGTGTLGSEKPGTGLDAVYLWEKRVEGGDFIPVADSEGKENLDLKEVTESAEYRRKITDKCGEYQYSNIVTVKAGMPLQKGEIGEDITVCYGKPGGVVKSVTPATGGTGHIKYQWEVRTGVDTWFPLPGMTEASLTLGPLKENTVFRRREYDDCASSYGIKETVNVTVMPELNAGTIGGGKDICPGETGKITLANVTEASGGQGTVNYFWEKDEGQGWGKVNDSDGKLSLSVDSPNKSVRFRRVAQDECDPKESPEVWIRVRELVSGGVVKGPGRVCPGSPIEILSEEEAVSAGGQPVSYQWQKYKDGNWIPVDGQTSANMSLSENLGEETVFRREATEGCALPKVSNTVTVRTGSDLDGGELSLSGALCSAGDQVQILGPDIPGAEKYRWEILRAGETEWEKLPGLTGTTLDLGAVTGDLKLRRRVFSGDCQALSSVLELSVPPALNPGKISGSQVLESGQAPDPFTNVAEASGGTGTLTYQWQKVGDTGWENIPDATGVVYSPDPSAPTGLYRRKVTDGCDEAFTQKLSVALLSPAQAGNGISESQYICYGTAATAIGSNAGAEGDYTWEYDAGDGWASVSGATSPMLDPGTLNKTHRYRRTRVSDNKVSNTVTIRVAPALNAGKIAGGQANICDGDPIGTLTSQEDASGGIGSLRYQWVYRNPNGQWKEFPGKTGASVTAGQLDQTVEVARRVSNGCNEVYSNILAFGVSDIDAGSLMATSPTSVTAIPATIESDQPGSGGQGTLQYSWESDDGSGWKVWPGTGASLSFSAPLASETSFRRIVTDGCQKDITAPVRIFVSQTFYAGQVEGPEEVCAGSEITVKSLRDAGGDCGAIVYRWQRFVNGEWKYFPDNPGGKEYSFTASSTGGQIRIRRMAEDACQKVPSNEITVRVVGTNETETLPGAKTICYGGLGGELGNAGNPDVEYQWQSRSAGAGEGAWADISGQTDPMIQVGYLYSSLEFRRVGAMDCGTIESNPIHIEVKPALSPGGIPENFILCEAGQNGTLVSITDASGGKGTISYQWEKMGETWTEVPGQTGASLNLVNVNVSARYRRVVTDSECQYPEPVKSNTAYVRVGSGLTAGTISGPAETVCPNSVEVQLNEVSPSTGGKGAVSHFWQYRTETEGWSGDKIVGATGPDYSPANLNLSGYYRRGAVGECDKPVYSNEVAVKVYPVFITGGEISFTEENSVGEKTICAGSQGGTLFGKALAEGGTAPLIYQWQTKVDGEWVDIVGMTDPEQLKLGILRNTGTYEYRRRVTDHCQEAFSNVATITINQPLKAGRIGPGSIEICKGDAMPSITEIEAPSDGFGTYEFQWQYVENGKLKNLDPESYSNPTITPPDNDIVGKRYYYRKVIDNCGSTIASSVPVSVYESLDQENVKIRAEASTVCYNGQAKLEGITNLGSEYGTVTYRWFKIVNGSEEELRDWSTIATYSINLTETTTFRRISKNLCGDLSSNDVTVTVRPKLELGAPSADQTVCFGAKPTLSYGPPSGGYGSYRYQWQKFENGEWDDINSAEAKQSSYTPWAGLDKTTVFRLLVKDDCASWTPHTGAKSSITVTVLPELKPGRIYGDRVICHGALPGTLWGVEAPSGTGADFTVIWEESQRGRWVEITSSEGKMHYRPGPLKGTKYYRRKVTNKCRTVYSNEVKVTVDPKPVDIHYNTESTQITGEGPCDGTNPQNLKGSITLEMMGEYDGTLAYAWRDANGQPVGDNSQSLANVPLGDYTSTVTFNGRCTVSETFSIPNCAIEGNILEGDQIHLCFGESHTFEGSQPSGGKGEYHYVWRYSVNGGYTWRSVPLHDKKDLTITPEFEHYAKGQRFQFRRIVVSGSKISRSNIVSLRISPDLEGGLISGHSTVCADSHSGRILNKREASGGNPAERTYSWEYQPLDSPEAETISPSGWLPVEGATDAWLPSRELSTHTAFRRLVTDGCDHDASNTVIVKTLDLNFGLEIEFRQAQCLSLFDPVISSDFPVHPFKYSWNFGDDTPETNDVRPKHIYASPGQYTVTLTLEYMCPLGAMFTETVTRNITIKDKYEFRIEDAEDKLVSKVYDQVLSASVTGFGKGFSISDLPREMQQRDITGGDTKNIWRVNSNYAYRSDRNRKMGAGRPDLSTDGTFKLDMFDYDNEGFNNLHGWIRSDSLTKYNPYGFEVESVNALNIPSSALYAYDGQLPVAVASNAEHAEVAYCGFEIQDDLPGGNFNYLGGAGWIMERFPVTYGYKNTGYVEENSQRLEEPSPTERDWIWLLFTRPYWNHDKNYLYGIYGYLGYRRVEPVCIQQAWTGSKYSVVTLDANDALRDYKSSWKGILLRYTYEHSSANLKNHISAERAHSGKKSLKISGSTLSAEEFRQSDIRLKSEERYIVAAWVYGSEEPGETIEAIYRHFGPDDEVIEQRHKLRPTGTSVEGWYAVEVEFPATGVPKSLSLRFAGATPATPYFVDDLRIHPLDGQMNSHVYDPSTLRLSATLDENNFATFYHYDYEGNLHLVKRETERGILTVQESVSNIAAKKGKVIAPNVEGYENQTLCNNPTPRVSNLKPSGARFRWYSVIAGGSALNPSDIVSSGTYYVANSDASGAESERKAVQVTITNASEMSVSLSGPATLCPDEEIVLNANVTGGIGELSYRWNFNGEETVTATPALSKTNFPQGEYEATVTAIAGSGACLVNREVTSEPITVTVQIPTPTISVTADKTTLCPDETVTFTAQVDGVEPETEIEWYIDGIQIKDEKTKTFAYTGASDGQAVVAKLNTGISCVTQKPESEPVTLTVRTLEMNFGVTKIKTAICPGGTVKLETNLIGQGPENYTVTWFKELPDGGTQELAQGNKLESNGLNPDDKVHAEIQADCYTPFVTETVAVRQAVIPTVSLDGNPKVCPGASVTVNAVVSDGRANSHVFEWYLNGNKVSGESGNELTIASPNTGDQIKAKLILDAGCGENPETATMTLSVGKKDIEAIIDVGPRCSGSYTSDPLVIRFVDGPKGATVGWYRIPYFGDDERLGGGSYLNIGGSHIGLGPNAWVYVKVDGDNCYNDFKSETLTVQDAATVTPSITITPSHTSIIQGGTVSFNCSSQNVSVGGDYSWYVNDQLIDTNDLWDPTFTHTFNEPGTYVIKVEKPSSYFLKTCNNPNYTPKISNTVTITVSEP</sequence>
<name>A0AAU9CLK5_9BACT</name>
<dbReference type="GO" id="GO:0004888">
    <property type="term" value="F:transmembrane signaling receptor activity"/>
    <property type="evidence" value="ECO:0007669"/>
    <property type="project" value="TreeGrafter"/>
</dbReference>
<dbReference type="GO" id="GO:0006955">
    <property type="term" value="P:immune response"/>
    <property type="evidence" value="ECO:0007669"/>
    <property type="project" value="TreeGrafter"/>
</dbReference>
<feature type="chain" id="PRO_5043314087" evidence="3">
    <location>
        <begin position="37"/>
        <end position="3719"/>
    </location>
</feature>
<dbReference type="CDD" id="cd00146">
    <property type="entry name" value="PKD"/>
    <property type="match status" value="2"/>
</dbReference>
<keyword evidence="7" id="KW-1185">Reference proteome</keyword>
<dbReference type="Pfam" id="PF18911">
    <property type="entry name" value="PKD_4"/>
    <property type="match status" value="1"/>
</dbReference>
<dbReference type="InterPro" id="IPR022409">
    <property type="entry name" value="PKD/Chitinase_dom"/>
</dbReference>
<accession>A0AAU9CLK5</accession>
<evidence type="ECO:0000313" key="6">
    <source>
        <dbReference type="EMBL" id="BDD12869.1"/>
    </source>
</evidence>
<dbReference type="InterPro" id="IPR007110">
    <property type="entry name" value="Ig-like_dom"/>
</dbReference>
<organism evidence="6 7">
    <name type="scientific">Fulvitalea axinellae</name>
    <dbReference type="NCBI Taxonomy" id="1182444"/>
    <lineage>
        <taxon>Bacteria</taxon>
        <taxon>Pseudomonadati</taxon>
        <taxon>Bacteroidota</taxon>
        <taxon>Cytophagia</taxon>
        <taxon>Cytophagales</taxon>
        <taxon>Persicobacteraceae</taxon>
        <taxon>Fulvitalea</taxon>
    </lineage>
</organism>
<dbReference type="Proteomes" id="UP001348817">
    <property type="component" value="Plasmid pFA7"/>
</dbReference>
<dbReference type="SMART" id="SM00089">
    <property type="entry name" value="PKD"/>
    <property type="match status" value="3"/>
</dbReference>
<dbReference type="Gene3D" id="2.60.120.260">
    <property type="entry name" value="Galactose-binding domain-like"/>
    <property type="match status" value="1"/>
</dbReference>
<dbReference type="GO" id="GO:0007166">
    <property type="term" value="P:cell surface receptor signaling pathway"/>
    <property type="evidence" value="ECO:0007669"/>
    <property type="project" value="TreeGrafter"/>
</dbReference>
<dbReference type="KEGG" id="fax:FUAX_53010"/>
<gene>
    <name evidence="6" type="ORF">FUAX_53010</name>
</gene>
<evidence type="ECO:0000256" key="2">
    <source>
        <dbReference type="ARBA" id="ARBA00023157"/>
    </source>
</evidence>
<dbReference type="InterPro" id="IPR000601">
    <property type="entry name" value="PKD_dom"/>
</dbReference>
<dbReference type="InterPro" id="IPR008979">
    <property type="entry name" value="Galactose-bd-like_sf"/>
</dbReference>
<evidence type="ECO:0000259" key="5">
    <source>
        <dbReference type="PROSITE" id="PS50835"/>
    </source>
</evidence>
<keyword evidence="6" id="KW-0614">Plasmid</keyword>
<dbReference type="PROSITE" id="PS50835">
    <property type="entry name" value="IG_LIKE"/>
    <property type="match status" value="2"/>
</dbReference>
<reference evidence="6 7" key="1">
    <citation type="submission" date="2021-12" db="EMBL/GenBank/DDBJ databases">
        <title>Genome sequencing of bacteria with rrn-lacking chromosome and rrn-plasmid.</title>
        <authorList>
            <person name="Anda M."/>
            <person name="Iwasaki W."/>
        </authorList>
    </citation>
    <scope>NUCLEOTIDE SEQUENCE [LARGE SCALE GENOMIC DNA]</scope>
    <source>
        <strain evidence="6 7">DSM 100852</strain>
        <plasmid evidence="6 7">pFA7</plasmid>
    </source>
</reference>
<dbReference type="EMBL" id="AP025321">
    <property type="protein sequence ID" value="BDD12869.1"/>
    <property type="molecule type" value="Genomic_DNA"/>
</dbReference>
<dbReference type="PANTHER" id="PTHR11481:SF60">
    <property type="entry name" value="IG-LIKE DOMAIN-CONTAINING PROTEIN"/>
    <property type="match status" value="1"/>
</dbReference>
<keyword evidence="1 3" id="KW-0732">Signal</keyword>